<dbReference type="GO" id="GO:0003723">
    <property type="term" value="F:RNA binding"/>
    <property type="evidence" value="ECO:0007669"/>
    <property type="project" value="InterPro"/>
</dbReference>
<comment type="similarity">
    <text evidence="1 2">Belongs to the RNase T2 family.</text>
</comment>
<dbReference type="InterPro" id="IPR001568">
    <property type="entry name" value="RNase_T2-like"/>
</dbReference>
<dbReference type="Pfam" id="PF00445">
    <property type="entry name" value="Ribonuclease_T2"/>
    <property type="match status" value="1"/>
</dbReference>
<dbReference type="InterPro" id="IPR039378">
    <property type="entry name" value="RNase_T2_prok"/>
</dbReference>
<dbReference type="STRING" id="197461.A3843_10450"/>
<organism evidence="3 4">
    <name type="scientific">Pseudovibrio exalbescens</name>
    <dbReference type="NCBI Taxonomy" id="197461"/>
    <lineage>
        <taxon>Bacteria</taxon>
        <taxon>Pseudomonadati</taxon>
        <taxon>Pseudomonadota</taxon>
        <taxon>Alphaproteobacteria</taxon>
        <taxon>Hyphomicrobiales</taxon>
        <taxon>Stappiaceae</taxon>
        <taxon>Pseudovibrio</taxon>
    </lineage>
</organism>
<evidence type="ECO:0000313" key="3">
    <source>
        <dbReference type="EMBL" id="OKL44002.1"/>
    </source>
</evidence>
<dbReference type="InterPro" id="IPR033130">
    <property type="entry name" value="RNase_T2_His_AS_2"/>
</dbReference>
<dbReference type="CDD" id="cd01062">
    <property type="entry name" value="RNase_T2_prok"/>
    <property type="match status" value="1"/>
</dbReference>
<dbReference type="SUPFAM" id="SSF55895">
    <property type="entry name" value="Ribonuclease Rh-like"/>
    <property type="match status" value="1"/>
</dbReference>
<dbReference type="Proteomes" id="UP000185783">
    <property type="component" value="Unassembled WGS sequence"/>
</dbReference>
<dbReference type="PROSITE" id="PS00530">
    <property type="entry name" value="RNASE_T2_1"/>
    <property type="match status" value="1"/>
</dbReference>
<dbReference type="PROSITE" id="PS00531">
    <property type="entry name" value="RNASE_T2_2"/>
    <property type="match status" value="1"/>
</dbReference>
<dbReference type="EMBL" id="LVVZ01000015">
    <property type="protein sequence ID" value="OKL44002.1"/>
    <property type="molecule type" value="Genomic_DNA"/>
</dbReference>
<dbReference type="InterPro" id="IPR036430">
    <property type="entry name" value="RNase_T2-like_sf"/>
</dbReference>
<proteinExistence type="inferred from homology"/>
<evidence type="ECO:0000256" key="2">
    <source>
        <dbReference type="RuleBase" id="RU004328"/>
    </source>
</evidence>
<dbReference type="PANTHER" id="PTHR11240:SF22">
    <property type="entry name" value="RIBONUCLEASE T2"/>
    <property type="match status" value="1"/>
</dbReference>
<dbReference type="PANTHER" id="PTHR11240">
    <property type="entry name" value="RIBONUCLEASE T2"/>
    <property type="match status" value="1"/>
</dbReference>
<comment type="caution">
    <text evidence="3">The sequence shown here is derived from an EMBL/GenBank/DDBJ whole genome shotgun (WGS) entry which is preliminary data.</text>
</comment>
<keyword evidence="4" id="KW-1185">Reference proteome</keyword>
<dbReference type="Gene3D" id="3.90.730.10">
    <property type="entry name" value="Ribonuclease T2-like"/>
    <property type="match status" value="1"/>
</dbReference>
<dbReference type="InterPro" id="IPR018188">
    <property type="entry name" value="RNase_T2_His_AS_1"/>
</dbReference>
<dbReference type="GO" id="GO:0033897">
    <property type="term" value="F:ribonuclease T2 activity"/>
    <property type="evidence" value="ECO:0007669"/>
    <property type="project" value="InterPro"/>
</dbReference>
<accession>A0A1U7JH35</accession>
<evidence type="ECO:0000256" key="1">
    <source>
        <dbReference type="ARBA" id="ARBA00007469"/>
    </source>
</evidence>
<sequence>MATATSLIAARAGAQIPLDGYFVADEVCPAYQSLRKQTNPGDVFVEPDHAYQVIAKNKEAASHYLVRVKGANPSQRWVEVECGVRTVVANEPLVPSGADAPDGDLSLSGDASGNLSYVLAVSWQPGFCETRPSKLECQTQTALRLDAENFSLHGLWPQPRDNVYCEVPTGYRQLAEQRHWDELPTLDLSEDTRRTLSHVMPGTASYLHRYEWVKHGTCFGPSAEAYYRESINLLAQVNLSQVRDLFVGNLGEFVSTSEIRQAFDKAFGRGAGQRVSVVCAEDGARTLITELRLHLKGELEFGLPIARLMGEAEKVNPGCDGGIVDVVGLQ</sequence>
<gene>
    <name evidence="3" type="ORF">A3843_10450</name>
</gene>
<reference evidence="3 4" key="1">
    <citation type="submission" date="2016-03" db="EMBL/GenBank/DDBJ databases">
        <title>Genome sequence of Nesiotobacter sp. nov., a moderately halophilic alphaproteobacterium isolated from the Yellow Sea, China.</title>
        <authorList>
            <person name="Zhang G."/>
            <person name="Zhang R."/>
        </authorList>
    </citation>
    <scope>NUCLEOTIDE SEQUENCE [LARGE SCALE GENOMIC DNA]</scope>
    <source>
        <strain evidence="3 4">WB1-6</strain>
    </source>
</reference>
<evidence type="ECO:0000313" key="4">
    <source>
        <dbReference type="Proteomes" id="UP000185783"/>
    </source>
</evidence>
<name>A0A1U7JH35_9HYPH</name>
<protein>
    <submittedName>
        <fullName evidence="3">Uncharacterized protein</fullName>
    </submittedName>
</protein>
<dbReference type="GO" id="GO:0006401">
    <property type="term" value="P:RNA catabolic process"/>
    <property type="evidence" value="ECO:0007669"/>
    <property type="project" value="UniProtKB-ARBA"/>
</dbReference>
<dbReference type="AlphaFoldDB" id="A0A1U7JH35"/>